<evidence type="ECO:0000256" key="10">
    <source>
        <dbReference type="PIRNR" id="PIRNR032582"/>
    </source>
</evidence>
<dbReference type="Pfam" id="PF09827">
    <property type="entry name" value="CRISPR_Cas2"/>
    <property type="match status" value="1"/>
</dbReference>
<organism evidence="11 12">
    <name type="scientific">Gomphosphaeria aponina SAG 52.96 = DSM 107014</name>
    <dbReference type="NCBI Taxonomy" id="1521640"/>
    <lineage>
        <taxon>Bacteria</taxon>
        <taxon>Bacillati</taxon>
        <taxon>Cyanobacteriota</taxon>
        <taxon>Cyanophyceae</taxon>
        <taxon>Oscillatoriophycideae</taxon>
        <taxon>Chroococcales</taxon>
        <taxon>Gomphosphaeriaceae</taxon>
        <taxon>Gomphosphaeria</taxon>
    </lineage>
</organism>
<feature type="binding site" evidence="9">
    <location>
        <position position="9"/>
    </location>
    <ligand>
        <name>Mg(2+)</name>
        <dbReference type="ChEBI" id="CHEBI:18420"/>
        <note>catalytic</note>
    </ligand>
</feature>
<dbReference type="Gene3D" id="3.30.70.240">
    <property type="match status" value="1"/>
</dbReference>
<dbReference type="AlphaFoldDB" id="A0A941GS66"/>
<evidence type="ECO:0000256" key="2">
    <source>
        <dbReference type="ARBA" id="ARBA00009959"/>
    </source>
</evidence>
<dbReference type="CDD" id="cd09725">
    <property type="entry name" value="Cas2_I_II_III"/>
    <property type="match status" value="1"/>
</dbReference>
<dbReference type="GO" id="GO:0051607">
    <property type="term" value="P:defense response to virus"/>
    <property type="evidence" value="ECO:0007669"/>
    <property type="project" value="UniProtKB-UniRule"/>
</dbReference>
<reference evidence="11" key="1">
    <citation type="submission" date="2021-02" db="EMBL/GenBank/DDBJ databases">
        <title>Metagenome analyses of Stigonema ocellatum DSM 106950, Chlorogloea purpurea SAG 13.99 and Gomphosphaeria aponina DSM 107014.</title>
        <authorList>
            <person name="Marter P."/>
            <person name="Huang S."/>
        </authorList>
    </citation>
    <scope>NUCLEOTIDE SEQUENCE</scope>
    <source>
        <strain evidence="11">JP213</strain>
    </source>
</reference>
<evidence type="ECO:0000256" key="5">
    <source>
        <dbReference type="ARBA" id="ARBA00022759"/>
    </source>
</evidence>
<evidence type="ECO:0000313" key="11">
    <source>
        <dbReference type="EMBL" id="MBR8829389.1"/>
    </source>
</evidence>
<dbReference type="EC" id="3.1.-.-" evidence="9"/>
<protein>
    <recommendedName>
        <fullName evidence="9">CRISPR-associated endoribonuclease Cas2</fullName>
        <ecNumber evidence="9">3.1.-.-</ecNumber>
    </recommendedName>
</protein>
<comment type="subunit">
    <text evidence="9">Homodimer, forms a heterotetramer with a Cas1 homodimer.</text>
</comment>
<name>A0A941GS66_9CHRO</name>
<keyword evidence="7 9" id="KW-0460">Magnesium</keyword>
<dbReference type="HAMAP" id="MF_01471">
    <property type="entry name" value="Cas2"/>
    <property type="match status" value="1"/>
</dbReference>
<evidence type="ECO:0000256" key="4">
    <source>
        <dbReference type="ARBA" id="ARBA00022723"/>
    </source>
</evidence>
<dbReference type="InterPro" id="IPR021127">
    <property type="entry name" value="CRISPR_associated_Cas2"/>
</dbReference>
<dbReference type="SUPFAM" id="SSF143430">
    <property type="entry name" value="TTP0101/SSO1404-like"/>
    <property type="match status" value="1"/>
</dbReference>
<comment type="similarity">
    <text evidence="2 9 10">Belongs to the CRISPR-associated endoribonuclease Cas2 protein family.</text>
</comment>
<dbReference type="PANTHER" id="PTHR34405:SF3">
    <property type="entry name" value="CRISPR-ASSOCIATED ENDORIBONUCLEASE CAS2 3"/>
    <property type="match status" value="1"/>
</dbReference>
<keyword evidence="3 9" id="KW-0540">Nuclease</keyword>
<dbReference type="GO" id="GO:0043571">
    <property type="term" value="P:maintenance of CRISPR repeat elements"/>
    <property type="evidence" value="ECO:0007669"/>
    <property type="project" value="UniProtKB-UniRule"/>
</dbReference>
<dbReference type="GO" id="GO:0016787">
    <property type="term" value="F:hydrolase activity"/>
    <property type="evidence" value="ECO:0007669"/>
    <property type="project" value="UniProtKB-KW"/>
</dbReference>
<dbReference type="PIRSF" id="PIRSF032582">
    <property type="entry name" value="Cas2"/>
    <property type="match status" value="1"/>
</dbReference>
<evidence type="ECO:0000256" key="6">
    <source>
        <dbReference type="ARBA" id="ARBA00022801"/>
    </source>
</evidence>
<sequence length="93" mass="10930">MLFYLVAYDIPCDKRRRKVAELLLGYGKRVQYSVFECVLSSKKYDELCKRLRKRIKEEEDNIRFYPVSRHTLSRVQVWGQGPSLTQASGSIIV</sequence>
<dbReference type="Proteomes" id="UP000767446">
    <property type="component" value="Unassembled WGS sequence"/>
</dbReference>
<evidence type="ECO:0000256" key="3">
    <source>
        <dbReference type="ARBA" id="ARBA00022722"/>
    </source>
</evidence>
<dbReference type="InterPro" id="IPR019199">
    <property type="entry name" value="Virulence_VapD/CRISPR_Cas2"/>
</dbReference>
<evidence type="ECO:0000256" key="1">
    <source>
        <dbReference type="ARBA" id="ARBA00001946"/>
    </source>
</evidence>
<keyword evidence="6 9" id="KW-0378">Hydrolase</keyword>
<keyword evidence="5 9" id="KW-0255">Endonuclease</keyword>
<evidence type="ECO:0000256" key="8">
    <source>
        <dbReference type="ARBA" id="ARBA00023118"/>
    </source>
</evidence>
<proteinExistence type="inferred from homology"/>
<comment type="cofactor">
    <cofactor evidence="1 9">
        <name>Mg(2+)</name>
        <dbReference type="ChEBI" id="CHEBI:18420"/>
    </cofactor>
</comment>
<dbReference type="GO" id="GO:0046872">
    <property type="term" value="F:metal ion binding"/>
    <property type="evidence" value="ECO:0007669"/>
    <property type="project" value="UniProtKB-UniRule"/>
</dbReference>
<dbReference type="NCBIfam" id="TIGR01573">
    <property type="entry name" value="cas2"/>
    <property type="match status" value="1"/>
</dbReference>
<evidence type="ECO:0000256" key="7">
    <source>
        <dbReference type="ARBA" id="ARBA00022842"/>
    </source>
</evidence>
<comment type="function">
    <text evidence="9">CRISPR (clustered regularly interspaced short palindromic repeat), is an adaptive immune system that provides protection against mobile genetic elements (viruses, transposable elements and conjugative plasmids). CRISPR clusters contain sequences complementary to antecedent mobile elements and target invading nucleic acids. CRISPR clusters are transcribed and processed into CRISPR RNA (crRNA). Functions as a ssRNA-specific endoribonuclease. Involved in the integration of spacer DNA into the CRISPR cassette.</text>
</comment>
<evidence type="ECO:0000256" key="9">
    <source>
        <dbReference type="HAMAP-Rule" id="MF_01471"/>
    </source>
</evidence>
<keyword evidence="8 9" id="KW-0051">Antiviral defense</keyword>
<comment type="caution">
    <text evidence="11">The sequence shown here is derived from an EMBL/GenBank/DDBJ whole genome shotgun (WGS) entry which is preliminary data.</text>
</comment>
<gene>
    <name evidence="9 11" type="primary">cas2</name>
    <name evidence="11" type="ORF">DSM107014_16070</name>
</gene>
<evidence type="ECO:0000313" key="12">
    <source>
        <dbReference type="Proteomes" id="UP000767446"/>
    </source>
</evidence>
<keyword evidence="4 9" id="KW-0479">Metal-binding</keyword>
<dbReference type="GO" id="GO:0004521">
    <property type="term" value="F:RNA endonuclease activity"/>
    <property type="evidence" value="ECO:0007669"/>
    <property type="project" value="UniProtKB-UniRule"/>
</dbReference>
<dbReference type="PANTHER" id="PTHR34405">
    <property type="entry name" value="CRISPR-ASSOCIATED ENDORIBONUCLEASE CAS2"/>
    <property type="match status" value="1"/>
</dbReference>
<accession>A0A941GS66</accession>
<dbReference type="EMBL" id="JADQBC010000130">
    <property type="protein sequence ID" value="MBR8829389.1"/>
    <property type="molecule type" value="Genomic_DNA"/>
</dbReference>